<sequence>MEGTTHVSQLTEQSDLCFYVPTDEQPSTKVITDQSHRFLDHDSTGSTYGDTHALVQDCGYNSSTSSTERSSSDFLREDLDYEERGVNSRASSRSSISSIPASVVTNSMDGIKSAVSRGSPHDMLSHPWDDHKDKEHGGLEEQLRLVPTMLKQHSAFRKTSSVRAMQMHTEDEGDGEFLTPPKRRGHRMSEGSSPIKRSPYYSPSGLVAKQKVKKELPLVLLHCNLLPPSLPIPGLVRYPDQKVLKEVLPLVYWRRWKLLEEKVGSVVLRERGVLISHPEDMYDLLEERLLESLELQRPRLDHGHFLGHEEVDTDRDDQSVTEESATDDEQGEQCPDCGGHIVRHSNAGRKWEIRVFAANGLMRAGAWAAAWKEMEKVDVEVGLWLPSEVRRELEKRLSEGDVSHTGNRLQVQQLQEAVVEKGLTAHDHPFHSQNLTSNDTPKLLIAQREERTSLSSSQNSIPQEHVKPDRPIYSPSSAGEIELQTLLVNYIRVLASDRRNVAVFLLSILVIFCAINIRPTAAASHLQHYPLEMLDNIPHPTMSPMQQSPAVWASPTSSAKETSEVRIASVSSAYQHTSQAPLSQTTSSYSADMESTEAPVKDLAKVEISLDVTRPKETAAVVAEAVSEKSSTPMRPVDPIDYPVMLDSTAGPVGSTDQVEPVVETSSNNDQEAATSLTV</sequence>
<keyword evidence="3" id="KW-1185">Reference proteome</keyword>
<evidence type="ECO:0008006" key="4">
    <source>
        <dbReference type="Google" id="ProtNLM"/>
    </source>
</evidence>
<dbReference type="EMBL" id="ML732239">
    <property type="protein sequence ID" value="KAB8072789.1"/>
    <property type="molecule type" value="Genomic_DNA"/>
</dbReference>
<organism evidence="2 3">
    <name type="scientific">Aspergillus leporis</name>
    <dbReference type="NCBI Taxonomy" id="41062"/>
    <lineage>
        <taxon>Eukaryota</taxon>
        <taxon>Fungi</taxon>
        <taxon>Dikarya</taxon>
        <taxon>Ascomycota</taxon>
        <taxon>Pezizomycotina</taxon>
        <taxon>Eurotiomycetes</taxon>
        <taxon>Eurotiomycetidae</taxon>
        <taxon>Eurotiales</taxon>
        <taxon>Aspergillaceae</taxon>
        <taxon>Aspergillus</taxon>
        <taxon>Aspergillus subgen. Circumdati</taxon>
    </lineage>
</organism>
<accession>A0A5N5WWT6</accession>
<dbReference type="Proteomes" id="UP000326565">
    <property type="component" value="Unassembled WGS sequence"/>
</dbReference>
<dbReference type="AlphaFoldDB" id="A0A5N5WWT6"/>
<feature type="compositionally biased region" description="Basic and acidic residues" evidence="1">
    <location>
        <begin position="119"/>
        <end position="135"/>
    </location>
</feature>
<feature type="region of interest" description="Disordered" evidence="1">
    <location>
        <begin position="449"/>
        <end position="472"/>
    </location>
</feature>
<proteinExistence type="predicted"/>
<feature type="region of interest" description="Disordered" evidence="1">
    <location>
        <begin position="306"/>
        <end position="339"/>
    </location>
</feature>
<protein>
    <recommendedName>
        <fullName evidence="4">Flavoprotein oxygenase</fullName>
    </recommendedName>
</protein>
<feature type="compositionally biased region" description="Polar residues" evidence="1">
    <location>
        <begin position="453"/>
        <end position="462"/>
    </location>
</feature>
<evidence type="ECO:0000313" key="3">
    <source>
        <dbReference type="Proteomes" id="UP000326565"/>
    </source>
</evidence>
<dbReference type="OrthoDB" id="5369448at2759"/>
<evidence type="ECO:0000313" key="2">
    <source>
        <dbReference type="EMBL" id="KAB8072789.1"/>
    </source>
</evidence>
<feature type="region of interest" description="Disordered" evidence="1">
    <location>
        <begin position="112"/>
        <end position="135"/>
    </location>
</feature>
<feature type="compositionally biased region" description="Polar residues" evidence="1">
    <location>
        <begin position="664"/>
        <end position="679"/>
    </location>
</feature>
<gene>
    <name evidence="2" type="ORF">BDV29DRAFT_176720</name>
</gene>
<feature type="region of interest" description="Disordered" evidence="1">
    <location>
        <begin position="168"/>
        <end position="197"/>
    </location>
</feature>
<evidence type="ECO:0000256" key="1">
    <source>
        <dbReference type="SAM" id="MobiDB-lite"/>
    </source>
</evidence>
<name>A0A5N5WWT6_9EURO</name>
<feature type="region of interest" description="Disordered" evidence="1">
    <location>
        <begin position="646"/>
        <end position="679"/>
    </location>
</feature>
<reference evidence="2 3" key="1">
    <citation type="submission" date="2019-04" db="EMBL/GenBank/DDBJ databases">
        <title>Friends and foes A comparative genomics study of 23 Aspergillus species from section Flavi.</title>
        <authorList>
            <consortium name="DOE Joint Genome Institute"/>
            <person name="Kjaerbolling I."/>
            <person name="Vesth T."/>
            <person name="Frisvad J.C."/>
            <person name="Nybo J.L."/>
            <person name="Theobald S."/>
            <person name="Kildgaard S."/>
            <person name="Isbrandt T."/>
            <person name="Kuo A."/>
            <person name="Sato A."/>
            <person name="Lyhne E.K."/>
            <person name="Kogle M.E."/>
            <person name="Wiebenga A."/>
            <person name="Kun R.S."/>
            <person name="Lubbers R.J."/>
            <person name="Makela M.R."/>
            <person name="Barry K."/>
            <person name="Chovatia M."/>
            <person name="Clum A."/>
            <person name="Daum C."/>
            <person name="Haridas S."/>
            <person name="He G."/>
            <person name="LaButti K."/>
            <person name="Lipzen A."/>
            <person name="Mondo S."/>
            <person name="Riley R."/>
            <person name="Salamov A."/>
            <person name="Simmons B.A."/>
            <person name="Magnuson J.K."/>
            <person name="Henrissat B."/>
            <person name="Mortensen U.H."/>
            <person name="Larsen T.O."/>
            <person name="Devries R.P."/>
            <person name="Grigoriev I.V."/>
            <person name="Machida M."/>
            <person name="Baker S.E."/>
            <person name="Andersen M.R."/>
        </authorList>
    </citation>
    <scope>NUCLEOTIDE SEQUENCE [LARGE SCALE GENOMIC DNA]</scope>
    <source>
        <strain evidence="2 3">CBS 151.66</strain>
    </source>
</reference>